<protein>
    <submittedName>
        <fullName evidence="1">Uncharacterized protein</fullName>
    </submittedName>
</protein>
<comment type="caution">
    <text evidence="1">The sequence shown here is derived from an EMBL/GenBank/DDBJ whole genome shotgun (WGS) entry which is preliminary data.</text>
</comment>
<gene>
    <name evidence="1" type="ORF">S03H2_56547</name>
</gene>
<evidence type="ECO:0000313" key="1">
    <source>
        <dbReference type="EMBL" id="GAH88394.1"/>
    </source>
</evidence>
<proteinExistence type="predicted"/>
<organism evidence="1">
    <name type="scientific">marine sediment metagenome</name>
    <dbReference type="NCBI Taxonomy" id="412755"/>
    <lineage>
        <taxon>unclassified sequences</taxon>
        <taxon>metagenomes</taxon>
        <taxon>ecological metagenomes</taxon>
    </lineage>
</organism>
<feature type="non-terminal residue" evidence="1">
    <location>
        <position position="34"/>
    </location>
</feature>
<dbReference type="EMBL" id="BARU01036182">
    <property type="protein sequence ID" value="GAH88394.1"/>
    <property type="molecule type" value="Genomic_DNA"/>
</dbReference>
<reference evidence="1" key="1">
    <citation type="journal article" date="2014" name="Front. Microbiol.">
        <title>High frequency of phylogenetically diverse reductive dehalogenase-homologous genes in deep subseafloor sedimentary metagenomes.</title>
        <authorList>
            <person name="Kawai M."/>
            <person name="Futagami T."/>
            <person name="Toyoda A."/>
            <person name="Takaki Y."/>
            <person name="Nishi S."/>
            <person name="Hori S."/>
            <person name="Arai W."/>
            <person name="Tsubouchi T."/>
            <person name="Morono Y."/>
            <person name="Uchiyama I."/>
            <person name="Ito T."/>
            <person name="Fujiyama A."/>
            <person name="Inagaki F."/>
            <person name="Takami H."/>
        </authorList>
    </citation>
    <scope>NUCLEOTIDE SEQUENCE</scope>
    <source>
        <strain evidence="1">Expedition CK06-06</strain>
    </source>
</reference>
<dbReference type="AlphaFoldDB" id="X1KE00"/>
<accession>X1KE00</accession>
<sequence>MGYFLFFLLAALTVGAVLGMIISKNQAYNAIFLI</sequence>
<name>X1KE00_9ZZZZ</name>